<evidence type="ECO:0000259" key="5">
    <source>
        <dbReference type="PROSITE" id="PS51228"/>
    </source>
</evidence>
<dbReference type="PANTHER" id="PTHR23310:SF105">
    <property type="entry name" value="ACYL-COA-BINDING DOMAIN-CONTAINING PROTEIN 5"/>
    <property type="match status" value="1"/>
</dbReference>
<dbReference type="EMBL" id="CP136891">
    <property type="protein sequence ID" value="WOK98228.1"/>
    <property type="molecule type" value="Genomic_DNA"/>
</dbReference>
<protein>
    <submittedName>
        <fullName evidence="6">Acyl-CoA-binding domain-containing protein 3-like isoform X3</fullName>
    </submittedName>
</protein>
<keyword evidence="7" id="KW-1185">Reference proteome</keyword>
<feature type="region of interest" description="Disordered" evidence="3">
    <location>
        <begin position="35"/>
        <end position="68"/>
    </location>
</feature>
<dbReference type="Pfam" id="PF00887">
    <property type="entry name" value="ACBP"/>
    <property type="match status" value="1"/>
</dbReference>
<dbReference type="SUPFAM" id="SSF47027">
    <property type="entry name" value="Acyl-CoA binding protein"/>
    <property type="match status" value="1"/>
</dbReference>
<evidence type="ECO:0000256" key="2">
    <source>
        <dbReference type="ARBA" id="ARBA00023121"/>
    </source>
</evidence>
<keyword evidence="2" id="KW-0446">Lipid-binding</keyword>
<evidence type="ECO:0000313" key="7">
    <source>
        <dbReference type="Proteomes" id="UP001327560"/>
    </source>
</evidence>
<reference evidence="6 7" key="1">
    <citation type="submission" date="2023-10" db="EMBL/GenBank/DDBJ databases">
        <title>Chromosome-scale genome assembly provides insights into flower coloration mechanisms of Canna indica.</title>
        <authorList>
            <person name="Li C."/>
        </authorList>
    </citation>
    <scope>NUCLEOTIDE SEQUENCE [LARGE SCALE GENOMIC DNA]</scope>
    <source>
        <tissue evidence="6">Flower</tissue>
    </source>
</reference>
<keyword evidence="4" id="KW-0732">Signal</keyword>
<dbReference type="PROSITE" id="PS51228">
    <property type="entry name" value="ACB_2"/>
    <property type="match status" value="1"/>
</dbReference>
<dbReference type="PANTHER" id="PTHR23310">
    <property type="entry name" value="ACYL-COA-BINDING PROTEIN, ACBP"/>
    <property type="match status" value="1"/>
</dbReference>
<dbReference type="Gene3D" id="1.20.80.10">
    <property type="match status" value="1"/>
</dbReference>
<dbReference type="GO" id="GO:0006631">
    <property type="term" value="P:fatty acid metabolic process"/>
    <property type="evidence" value="ECO:0007669"/>
    <property type="project" value="TreeGrafter"/>
</dbReference>
<dbReference type="InterPro" id="IPR035984">
    <property type="entry name" value="Acyl-CoA-binding_sf"/>
</dbReference>
<name>A0AAQ3Q590_9LILI</name>
<feature type="chain" id="PRO_5042960138" evidence="4">
    <location>
        <begin position="27"/>
        <end position="331"/>
    </location>
</feature>
<feature type="signal peptide" evidence="4">
    <location>
        <begin position="1"/>
        <end position="26"/>
    </location>
</feature>
<dbReference type="InterPro" id="IPR014352">
    <property type="entry name" value="FERM/acyl-CoA-bd_prot_sf"/>
</dbReference>
<accession>A0AAQ3Q590</accession>
<proteinExistence type="inferred from homology"/>
<evidence type="ECO:0000256" key="3">
    <source>
        <dbReference type="SAM" id="MobiDB-lite"/>
    </source>
</evidence>
<comment type="similarity">
    <text evidence="1">Belongs to the ACBP family.</text>
</comment>
<dbReference type="InterPro" id="IPR000582">
    <property type="entry name" value="Acyl-CoA-binding_protein"/>
</dbReference>
<evidence type="ECO:0000313" key="6">
    <source>
        <dbReference type="EMBL" id="WOK98228.1"/>
    </source>
</evidence>
<dbReference type="AlphaFoldDB" id="A0AAQ3Q590"/>
<evidence type="ECO:0000256" key="1">
    <source>
        <dbReference type="ARBA" id="ARBA00005567"/>
    </source>
</evidence>
<feature type="domain" description="ACB" evidence="5">
    <location>
        <begin position="162"/>
        <end position="252"/>
    </location>
</feature>
<organism evidence="6 7">
    <name type="scientific">Canna indica</name>
    <name type="common">Indian-shot</name>
    <dbReference type="NCBI Taxonomy" id="4628"/>
    <lineage>
        <taxon>Eukaryota</taxon>
        <taxon>Viridiplantae</taxon>
        <taxon>Streptophyta</taxon>
        <taxon>Embryophyta</taxon>
        <taxon>Tracheophyta</taxon>
        <taxon>Spermatophyta</taxon>
        <taxon>Magnoliopsida</taxon>
        <taxon>Liliopsida</taxon>
        <taxon>Zingiberales</taxon>
        <taxon>Cannaceae</taxon>
        <taxon>Canna</taxon>
    </lineage>
</organism>
<dbReference type="Proteomes" id="UP001327560">
    <property type="component" value="Chromosome 2"/>
</dbReference>
<dbReference type="GO" id="GO:0000062">
    <property type="term" value="F:fatty-acyl-CoA binding"/>
    <property type="evidence" value="ECO:0007669"/>
    <property type="project" value="InterPro"/>
</dbReference>
<sequence length="331" mass="36648">MNFLEELFLTAIISILLAFLLGKIAADRPEVATEDLGSRPRVGLSPIQEEAEEEEHPAGKSSGNALGHSDCAETKVVERLDENEAVVGFDRGEENFLDEVVEIGRIDDDLREQDVGKAEDEVSELSSEVLIEKGKEAEVDEEKGGSLLHGEDEWEGIERSEVEKLFAVAIKFVGSKKGGDAMLKLSNEVQMQLYGLHKVATEGPCHEPQPMALKVSARSKWHAWQRLGNMNPEAAMEQYINLLTERIPEWMTEKDRVESKGHDGNDLSVDVYKMGQLDSKSSHSSETEISVENSSSIEGVTDNVDTGPKLFKQGLTKIFLFNMISPTRATF</sequence>
<gene>
    <name evidence="6" type="ORF">Cni_G06938</name>
</gene>
<feature type="region of interest" description="Disordered" evidence="3">
    <location>
        <begin position="278"/>
        <end position="303"/>
    </location>
</feature>
<evidence type="ECO:0000256" key="4">
    <source>
        <dbReference type="SAM" id="SignalP"/>
    </source>
</evidence>